<comment type="similarity">
    <text evidence="1">Belongs to the peptidase S10 family.</text>
</comment>
<evidence type="ECO:0000313" key="8">
    <source>
        <dbReference type="Proteomes" id="UP001283361"/>
    </source>
</evidence>
<keyword evidence="3" id="KW-0645">Protease</keyword>
<gene>
    <name evidence="7" type="ORF">RRG08_067358</name>
</gene>
<comment type="caution">
    <text evidence="7">The sequence shown here is derived from an EMBL/GenBank/DDBJ whole genome shotgun (WGS) entry which is preliminary data.</text>
</comment>
<dbReference type="Pfam" id="PF00450">
    <property type="entry name" value="Peptidase_S10"/>
    <property type="match status" value="1"/>
</dbReference>
<dbReference type="Proteomes" id="UP001283361">
    <property type="component" value="Unassembled WGS sequence"/>
</dbReference>
<dbReference type="InterPro" id="IPR029058">
    <property type="entry name" value="AB_hydrolase_fold"/>
</dbReference>
<protein>
    <recommendedName>
        <fullName evidence="9">Serine carboxypeptidase</fullName>
    </recommendedName>
</protein>
<organism evidence="7 8">
    <name type="scientific">Elysia crispata</name>
    <name type="common">lettuce slug</name>
    <dbReference type="NCBI Taxonomy" id="231223"/>
    <lineage>
        <taxon>Eukaryota</taxon>
        <taxon>Metazoa</taxon>
        <taxon>Spiralia</taxon>
        <taxon>Lophotrochozoa</taxon>
        <taxon>Mollusca</taxon>
        <taxon>Gastropoda</taxon>
        <taxon>Heterobranchia</taxon>
        <taxon>Euthyneura</taxon>
        <taxon>Panpulmonata</taxon>
        <taxon>Sacoglossa</taxon>
        <taxon>Placobranchoidea</taxon>
        <taxon>Plakobranchidae</taxon>
        <taxon>Elysia</taxon>
    </lineage>
</organism>
<evidence type="ECO:0000313" key="7">
    <source>
        <dbReference type="EMBL" id="KAK3803182.1"/>
    </source>
</evidence>
<dbReference type="GO" id="GO:0006508">
    <property type="term" value="P:proteolysis"/>
    <property type="evidence" value="ECO:0007669"/>
    <property type="project" value="UniProtKB-KW"/>
</dbReference>
<dbReference type="PANTHER" id="PTHR11802:SF472">
    <property type="entry name" value="SERINE CARBOXYPEPTIDASE CPVL-RELATED"/>
    <property type="match status" value="1"/>
</dbReference>
<dbReference type="PRINTS" id="PR00724">
    <property type="entry name" value="CRBOXYPTASEC"/>
</dbReference>
<evidence type="ECO:0000256" key="1">
    <source>
        <dbReference type="ARBA" id="ARBA00009431"/>
    </source>
</evidence>
<keyword evidence="2" id="KW-0121">Carboxypeptidase</keyword>
<sequence length="518" mass="57117">MKVTVHSPGVQTLCTEVQEQKYQTGLEKSQPSLLDGISVSLLKQSPQMADSHRLAGLLVAMITLNCLCGGLPITEEPLLLTPYIEAGNLPAAVKACKVVDPCNDSNPKEDCGATIPESCAGFLTVNKALGNNLFFWYFPSQAQEFAPLLLWLNGGPGISSMKGLLWDNGPLQPRSFGHDISGKFEARNGSWLGPFSLLYIDNPVFTGYSYSSSGPRTTQEEYGDDLYEFLQQFYKLFPHLLSIDLYIGGVSYAGKYVPVLAHKVHTSLQKNQTDIPLRGIYLGGPLFAPEEMFPENFEYLYNVGAISGYDRVTGQMQTQIIVNKYLAGEMDPADAIRKIMPLIFKFKIPSYDNYVSGKDFDSATLEAIMMSKRIRRALHVGNLDYSSVNGKLFSQFLSDIMSSTKDKLGDLLNAGSYKVLIFSGDSDVIVSVAMVEAALLATPWSGRDDYRNSSRTMWYGQPTSGEKNGTLYGYYSHTGKLCRVVVRGAGHSTAHDQLARTREMMVQFVQNGCVGEKK</sequence>
<keyword evidence="6" id="KW-0325">Glycoprotein</keyword>
<dbReference type="Gene3D" id="3.40.50.1820">
    <property type="entry name" value="alpha/beta hydrolase"/>
    <property type="match status" value="1"/>
</dbReference>
<evidence type="ECO:0000256" key="4">
    <source>
        <dbReference type="ARBA" id="ARBA00022729"/>
    </source>
</evidence>
<proteinExistence type="inferred from homology"/>
<evidence type="ECO:0000256" key="3">
    <source>
        <dbReference type="ARBA" id="ARBA00022670"/>
    </source>
</evidence>
<dbReference type="PANTHER" id="PTHR11802">
    <property type="entry name" value="SERINE PROTEASE FAMILY S10 SERINE CARBOXYPEPTIDASE"/>
    <property type="match status" value="1"/>
</dbReference>
<dbReference type="EMBL" id="JAWDGP010000179">
    <property type="protein sequence ID" value="KAK3803182.1"/>
    <property type="molecule type" value="Genomic_DNA"/>
</dbReference>
<keyword evidence="4" id="KW-0732">Signal</keyword>
<reference evidence="7" key="1">
    <citation type="journal article" date="2023" name="G3 (Bethesda)">
        <title>A reference genome for the long-term kleptoplast-retaining sea slug Elysia crispata morphotype clarki.</title>
        <authorList>
            <person name="Eastman K.E."/>
            <person name="Pendleton A.L."/>
            <person name="Shaikh M.A."/>
            <person name="Suttiyut T."/>
            <person name="Ogas R."/>
            <person name="Tomko P."/>
            <person name="Gavelis G."/>
            <person name="Widhalm J.R."/>
            <person name="Wisecaver J.H."/>
        </authorList>
    </citation>
    <scope>NUCLEOTIDE SEQUENCE</scope>
    <source>
        <strain evidence="7">ECLA1</strain>
    </source>
</reference>
<dbReference type="GO" id="GO:0004185">
    <property type="term" value="F:serine-type carboxypeptidase activity"/>
    <property type="evidence" value="ECO:0007669"/>
    <property type="project" value="InterPro"/>
</dbReference>
<keyword evidence="5" id="KW-0378">Hydrolase</keyword>
<dbReference type="AlphaFoldDB" id="A0AAE1BBM2"/>
<dbReference type="InterPro" id="IPR001563">
    <property type="entry name" value="Peptidase_S10"/>
</dbReference>
<dbReference type="SUPFAM" id="SSF53474">
    <property type="entry name" value="alpha/beta-Hydrolases"/>
    <property type="match status" value="1"/>
</dbReference>
<evidence type="ECO:0008006" key="9">
    <source>
        <dbReference type="Google" id="ProtNLM"/>
    </source>
</evidence>
<keyword evidence="8" id="KW-1185">Reference proteome</keyword>
<name>A0AAE1BBM2_9GAST</name>
<accession>A0AAE1BBM2</accession>
<evidence type="ECO:0000256" key="5">
    <source>
        <dbReference type="ARBA" id="ARBA00022801"/>
    </source>
</evidence>
<evidence type="ECO:0000256" key="6">
    <source>
        <dbReference type="ARBA" id="ARBA00023180"/>
    </source>
</evidence>
<evidence type="ECO:0000256" key="2">
    <source>
        <dbReference type="ARBA" id="ARBA00022645"/>
    </source>
</evidence>